<comment type="caution">
    <text evidence="10">The sequence shown here is derived from an EMBL/GenBank/DDBJ whole genome shotgun (WGS) entry which is preliminary data.</text>
</comment>
<keyword evidence="6" id="KW-0408">Iron</keyword>
<dbReference type="InterPro" id="IPR051329">
    <property type="entry name" value="NIR_SIR_4Fe-4S"/>
</dbReference>
<keyword evidence="7" id="KW-0411">Iron-sulfur</keyword>
<evidence type="ECO:0000256" key="4">
    <source>
        <dbReference type="ARBA" id="ARBA00022723"/>
    </source>
</evidence>
<dbReference type="InterPro" id="IPR006067">
    <property type="entry name" value="NO2/SO3_Rdtase_4Fe4S_dom"/>
</dbReference>
<dbReference type="PANTHER" id="PTHR32439">
    <property type="entry name" value="FERREDOXIN--NITRITE REDUCTASE, CHLOROPLASTIC"/>
    <property type="match status" value="1"/>
</dbReference>
<dbReference type="PANTHER" id="PTHR32439:SF0">
    <property type="entry name" value="FERREDOXIN--NITRITE REDUCTASE, CHLOROPLASTIC"/>
    <property type="match status" value="1"/>
</dbReference>
<feature type="domain" description="Nitrite/sulphite reductase 4Fe-4S" evidence="8">
    <location>
        <begin position="411"/>
        <end position="521"/>
    </location>
</feature>
<dbReference type="RefSeq" id="WP_284365980.1">
    <property type="nucleotide sequence ID" value="NZ_BSNI01000002.1"/>
</dbReference>
<evidence type="ECO:0000256" key="1">
    <source>
        <dbReference type="ARBA" id="ARBA00010429"/>
    </source>
</evidence>
<keyword evidence="3" id="KW-0349">Heme</keyword>
<keyword evidence="2" id="KW-0004">4Fe-4S</keyword>
<dbReference type="Pfam" id="PF03460">
    <property type="entry name" value="NIR_SIR_ferr"/>
    <property type="match status" value="2"/>
</dbReference>
<keyword evidence="5" id="KW-0560">Oxidoreductase</keyword>
<comment type="similarity">
    <text evidence="1">Belongs to the nitrite and sulfite reductase 4Fe-4S domain family.</text>
</comment>
<evidence type="ECO:0000313" key="11">
    <source>
        <dbReference type="Proteomes" id="UP001161405"/>
    </source>
</evidence>
<evidence type="ECO:0000259" key="9">
    <source>
        <dbReference type="Pfam" id="PF03460"/>
    </source>
</evidence>
<dbReference type="InterPro" id="IPR045854">
    <property type="entry name" value="NO2/SO3_Rdtase_4Fe4S_sf"/>
</dbReference>
<evidence type="ECO:0000313" key="10">
    <source>
        <dbReference type="EMBL" id="GLQ18875.1"/>
    </source>
</evidence>
<dbReference type="SUPFAM" id="SSF55124">
    <property type="entry name" value="Nitrite/Sulfite reductase N-terminal domain-like"/>
    <property type="match status" value="2"/>
</dbReference>
<reference evidence="10" key="2">
    <citation type="submission" date="2023-01" db="EMBL/GenBank/DDBJ databases">
        <title>Draft genome sequence of Maritalea porphyrae strain NBRC 107169.</title>
        <authorList>
            <person name="Sun Q."/>
            <person name="Mori K."/>
        </authorList>
    </citation>
    <scope>NUCLEOTIDE SEQUENCE</scope>
    <source>
        <strain evidence="10">NBRC 107169</strain>
    </source>
</reference>
<feature type="domain" description="Nitrite/Sulfite reductase ferredoxin-like" evidence="9">
    <location>
        <begin position="331"/>
        <end position="398"/>
    </location>
</feature>
<dbReference type="Gene3D" id="3.90.480.10">
    <property type="entry name" value="Sulfite Reductase Hemoprotein,Domain 2"/>
    <property type="match status" value="1"/>
</dbReference>
<dbReference type="Proteomes" id="UP001161405">
    <property type="component" value="Unassembled WGS sequence"/>
</dbReference>
<dbReference type="Pfam" id="PF01077">
    <property type="entry name" value="NIR_SIR"/>
    <property type="match status" value="2"/>
</dbReference>
<keyword evidence="11" id="KW-1185">Reference proteome</keyword>
<name>A0ABQ5UWX7_9HYPH</name>
<protein>
    <submittedName>
        <fullName evidence="10">Sulfite reductase</fullName>
    </submittedName>
</protein>
<feature type="domain" description="Nitrite/sulphite reductase 4Fe-4S" evidence="8">
    <location>
        <begin position="119"/>
        <end position="273"/>
    </location>
</feature>
<reference evidence="10" key="1">
    <citation type="journal article" date="2014" name="Int. J. Syst. Evol. Microbiol.">
        <title>Complete genome of a new Firmicutes species belonging to the dominant human colonic microbiota ('Ruminococcus bicirculans') reveals two chromosomes and a selective capacity to utilize plant glucans.</title>
        <authorList>
            <consortium name="NISC Comparative Sequencing Program"/>
            <person name="Wegmann U."/>
            <person name="Louis P."/>
            <person name="Goesmann A."/>
            <person name="Henrissat B."/>
            <person name="Duncan S.H."/>
            <person name="Flint H.J."/>
        </authorList>
    </citation>
    <scope>NUCLEOTIDE SEQUENCE</scope>
    <source>
        <strain evidence="10">NBRC 107169</strain>
    </source>
</reference>
<dbReference type="Gene3D" id="3.30.413.10">
    <property type="entry name" value="Sulfite Reductase Hemoprotein, domain 1"/>
    <property type="match status" value="2"/>
</dbReference>
<dbReference type="SUPFAM" id="SSF56014">
    <property type="entry name" value="Nitrite and sulphite reductase 4Fe-4S domain-like"/>
    <property type="match status" value="2"/>
</dbReference>
<evidence type="ECO:0000256" key="5">
    <source>
        <dbReference type="ARBA" id="ARBA00023002"/>
    </source>
</evidence>
<evidence type="ECO:0000256" key="6">
    <source>
        <dbReference type="ARBA" id="ARBA00023004"/>
    </source>
</evidence>
<proteinExistence type="inferred from homology"/>
<evidence type="ECO:0000256" key="2">
    <source>
        <dbReference type="ARBA" id="ARBA00022485"/>
    </source>
</evidence>
<keyword evidence="4" id="KW-0479">Metal-binding</keyword>
<sequence length="548" mass="61251">MYRYDEFDAAFVRQRTEQFAHQVKRRLSGELTEEQFRPLRLMNGLYLQLHAYMLRVAVPYGTLNSTQMRKLAHIARTYDRGYGHFTTRQNIQYNWPKLKDVPAILEELASVEMHAIQTSGNCIRNVTTDQFAGAAADEIIDPRPVAEIIRQWSSLHPEFSYLPRKFKIAITGAPQDRAAVKFHDIGLMAATNDAGDVGWRVFVGGGLGRTPMVAKEISDYVPHEYLLPYLEAILRVYNMYGRRDNKYKARIKILVHETGIETIREQVEAEFAEIKEGVLKLPQGELTRITEYFAAPNFEPQTETKIDVAQFEATDSAYARFLKHNLHPHAKDGYVSVTISLKPIGGVPGDATDTQMEAVADLAEQYSFDELRVTHEQNLVLPHVAIKDVRAVYDALVANDLQEGNAGLISDIIACPGLDYCALANARSIPIAQAISEKFADREEEFGELKLKISGCINACGHHHVGHIGILGVEKKGTELYQITVGGDATENASVGTILGRGVVPEEVPNALEKLLDRYMAERTGPEESFLAAYRRLGDAPFKEALYG</sequence>
<dbReference type="EMBL" id="BSNI01000002">
    <property type="protein sequence ID" value="GLQ18875.1"/>
    <property type="molecule type" value="Genomic_DNA"/>
</dbReference>
<evidence type="ECO:0000259" key="8">
    <source>
        <dbReference type="Pfam" id="PF01077"/>
    </source>
</evidence>
<dbReference type="InterPro" id="IPR036136">
    <property type="entry name" value="Nit/Sulf_reduc_fer-like_dom_sf"/>
</dbReference>
<feature type="domain" description="Nitrite/Sulfite reductase ferredoxin-like" evidence="9">
    <location>
        <begin position="52"/>
        <end position="110"/>
    </location>
</feature>
<evidence type="ECO:0000256" key="3">
    <source>
        <dbReference type="ARBA" id="ARBA00022617"/>
    </source>
</evidence>
<evidence type="ECO:0000256" key="7">
    <source>
        <dbReference type="ARBA" id="ARBA00023014"/>
    </source>
</evidence>
<accession>A0ABQ5UWX7</accession>
<dbReference type="InterPro" id="IPR005117">
    <property type="entry name" value="NiRdtase/SiRdtase_haem-b_fer"/>
</dbReference>
<gene>
    <name evidence="10" type="primary">cysI</name>
    <name evidence="10" type="ORF">GCM10007879_31240</name>
</gene>
<organism evidence="10 11">
    <name type="scientific">Maritalea porphyrae</name>
    <dbReference type="NCBI Taxonomy" id="880732"/>
    <lineage>
        <taxon>Bacteria</taxon>
        <taxon>Pseudomonadati</taxon>
        <taxon>Pseudomonadota</taxon>
        <taxon>Alphaproteobacteria</taxon>
        <taxon>Hyphomicrobiales</taxon>
        <taxon>Devosiaceae</taxon>
        <taxon>Maritalea</taxon>
    </lineage>
</organism>